<dbReference type="Proteomes" id="UP000224567">
    <property type="component" value="Unassembled WGS sequence"/>
</dbReference>
<dbReference type="GO" id="GO:0046872">
    <property type="term" value="F:metal ion binding"/>
    <property type="evidence" value="ECO:0007669"/>
    <property type="project" value="UniProtKB-KW"/>
</dbReference>
<feature type="domain" description="2Fe-2S ferredoxin-type" evidence="13">
    <location>
        <begin position="51"/>
        <end position="141"/>
    </location>
</feature>
<dbReference type="InterPro" id="IPR036010">
    <property type="entry name" value="2Fe-2S_ferredoxin-like_sf"/>
</dbReference>
<dbReference type="GO" id="GO:0022900">
    <property type="term" value="P:electron transport chain"/>
    <property type="evidence" value="ECO:0007669"/>
    <property type="project" value="InterPro"/>
</dbReference>
<sequence length="145" mass="15392">MACISGIVMSTSFMPRKPAVTSLKPIPNVGEALFGLKSANGGKMITCMATYKVKLVTPSGTVQFDCPDDVYILDRAEEVGHDLPYSCRAGACSSCAGKIVSGKIDQSDNSFLDDEQMDAGFVLTCVAFPQSDVTLETHKEDDLAG</sequence>
<dbReference type="STRING" id="33114.A0A2G2W8P0"/>
<keyword evidence="5 12" id="KW-0150">Chloroplast</keyword>
<dbReference type="Gene3D" id="3.10.20.30">
    <property type="match status" value="1"/>
</dbReference>
<dbReference type="GO" id="GO:0051537">
    <property type="term" value="F:2 iron, 2 sulfur cluster binding"/>
    <property type="evidence" value="ECO:0007669"/>
    <property type="project" value="UniProtKB-KW"/>
</dbReference>
<dbReference type="InterPro" id="IPR006058">
    <property type="entry name" value="2Fe2S_fd_BS"/>
</dbReference>
<evidence type="ECO:0000313" key="14">
    <source>
        <dbReference type="EMBL" id="PHT41601.1"/>
    </source>
</evidence>
<evidence type="ECO:0000256" key="2">
    <source>
        <dbReference type="ARBA" id="ARBA00004229"/>
    </source>
</evidence>
<dbReference type="FunFam" id="3.10.20.30:FF:000014">
    <property type="entry name" value="Ferredoxin"/>
    <property type="match status" value="1"/>
</dbReference>
<keyword evidence="4 12" id="KW-0813">Transport</keyword>
<dbReference type="OrthoDB" id="1885901at2759"/>
<dbReference type="SUPFAM" id="SSF54292">
    <property type="entry name" value="2Fe-2S ferredoxin-like"/>
    <property type="match status" value="1"/>
</dbReference>
<comment type="subcellular location">
    <subcellularLocation>
        <location evidence="2 12">Plastid</location>
        <location evidence="2 12">Chloroplast</location>
    </subcellularLocation>
</comment>
<comment type="similarity">
    <text evidence="3 12">Belongs to the 2Fe2S plant-type ferredoxin family.</text>
</comment>
<comment type="function">
    <text evidence="1 12">Ferredoxins are iron-sulfur proteins that transfer electrons in a wide variety of metabolic reactions.</text>
</comment>
<dbReference type="Pfam" id="PF00111">
    <property type="entry name" value="Fer2"/>
    <property type="match status" value="1"/>
</dbReference>
<evidence type="ECO:0000256" key="6">
    <source>
        <dbReference type="ARBA" id="ARBA00022640"/>
    </source>
</evidence>
<comment type="caution">
    <text evidence="14">The sequence shown here is derived from an EMBL/GenBank/DDBJ whole genome shotgun (WGS) entry which is preliminary data.</text>
</comment>
<dbReference type="PROSITE" id="PS51085">
    <property type="entry name" value="2FE2S_FER_2"/>
    <property type="match status" value="1"/>
</dbReference>
<keyword evidence="6 12" id="KW-0934">Plastid</keyword>
<dbReference type="EMBL" id="MLFT02000008">
    <property type="protein sequence ID" value="PHT41601.1"/>
    <property type="molecule type" value="Genomic_DNA"/>
</dbReference>
<evidence type="ECO:0000256" key="7">
    <source>
        <dbReference type="ARBA" id="ARBA00022714"/>
    </source>
</evidence>
<dbReference type="InterPro" id="IPR010241">
    <property type="entry name" value="Fd_pln"/>
</dbReference>
<dbReference type="GO" id="GO:0009570">
    <property type="term" value="C:chloroplast stroma"/>
    <property type="evidence" value="ECO:0007669"/>
    <property type="project" value="TreeGrafter"/>
</dbReference>
<dbReference type="PANTHER" id="PTHR43112">
    <property type="entry name" value="FERREDOXIN"/>
    <property type="match status" value="1"/>
</dbReference>
<name>A0A2G2W8P0_CAPBA</name>
<keyword evidence="9 12" id="KW-0249">Electron transport</keyword>
<evidence type="ECO:0000256" key="4">
    <source>
        <dbReference type="ARBA" id="ARBA00022448"/>
    </source>
</evidence>
<evidence type="ECO:0000256" key="8">
    <source>
        <dbReference type="ARBA" id="ARBA00022723"/>
    </source>
</evidence>
<accession>A0A2G2W8P0</accession>
<protein>
    <recommendedName>
        <fullName evidence="12">Ferredoxin</fullName>
    </recommendedName>
</protein>
<keyword evidence="11 12" id="KW-0411">Iron-sulfur</keyword>
<reference evidence="15" key="2">
    <citation type="journal article" date="2017" name="J. Anim. Genet.">
        <title>Multiple reference genome sequences of hot pepper reveal the massive evolution of plant disease resistance genes by retroduplication.</title>
        <authorList>
            <person name="Kim S."/>
            <person name="Park J."/>
            <person name="Yeom S.-I."/>
            <person name="Kim Y.-M."/>
            <person name="Seo E."/>
            <person name="Kim K.-T."/>
            <person name="Kim M.-S."/>
            <person name="Lee J.M."/>
            <person name="Cheong K."/>
            <person name="Shin H.-S."/>
            <person name="Kim S.-B."/>
            <person name="Han K."/>
            <person name="Lee J."/>
            <person name="Park M."/>
            <person name="Lee H.-A."/>
            <person name="Lee H.-Y."/>
            <person name="Lee Y."/>
            <person name="Oh S."/>
            <person name="Lee J.H."/>
            <person name="Choi E."/>
            <person name="Choi E."/>
            <person name="Lee S.E."/>
            <person name="Jeon J."/>
            <person name="Kim H."/>
            <person name="Choi G."/>
            <person name="Song H."/>
            <person name="Lee J."/>
            <person name="Lee S.-C."/>
            <person name="Kwon J.-K."/>
            <person name="Lee H.-Y."/>
            <person name="Koo N."/>
            <person name="Hong Y."/>
            <person name="Kim R.W."/>
            <person name="Kang W.-H."/>
            <person name="Huh J.H."/>
            <person name="Kang B.-C."/>
            <person name="Yang T.-J."/>
            <person name="Lee Y.-H."/>
            <person name="Bennetzen J.L."/>
            <person name="Choi D."/>
        </authorList>
    </citation>
    <scope>NUCLEOTIDE SEQUENCE [LARGE SCALE GENOMIC DNA]</scope>
    <source>
        <strain evidence="15">cv. PBC81</strain>
    </source>
</reference>
<dbReference type="CDD" id="cd00207">
    <property type="entry name" value="fer2"/>
    <property type="match status" value="1"/>
</dbReference>
<keyword evidence="15" id="KW-1185">Reference proteome</keyword>
<evidence type="ECO:0000256" key="5">
    <source>
        <dbReference type="ARBA" id="ARBA00022528"/>
    </source>
</evidence>
<dbReference type="GO" id="GO:0009055">
    <property type="term" value="F:electron transfer activity"/>
    <property type="evidence" value="ECO:0007669"/>
    <property type="project" value="InterPro"/>
</dbReference>
<dbReference type="PROSITE" id="PS00197">
    <property type="entry name" value="2FE2S_FER_1"/>
    <property type="match status" value="1"/>
</dbReference>
<dbReference type="InterPro" id="IPR012675">
    <property type="entry name" value="Beta-grasp_dom_sf"/>
</dbReference>
<evidence type="ECO:0000256" key="10">
    <source>
        <dbReference type="ARBA" id="ARBA00023004"/>
    </source>
</evidence>
<keyword evidence="8 12" id="KW-0479">Metal-binding</keyword>
<dbReference type="NCBIfam" id="TIGR02008">
    <property type="entry name" value="fdx_plant"/>
    <property type="match status" value="1"/>
</dbReference>
<evidence type="ECO:0000313" key="15">
    <source>
        <dbReference type="Proteomes" id="UP000224567"/>
    </source>
</evidence>
<dbReference type="AlphaFoldDB" id="A0A2G2W8P0"/>
<dbReference type="PANTHER" id="PTHR43112:SF3">
    <property type="entry name" value="FERREDOXIN-2, CHLOROPLASTIC"/>
    <property type="match status" value="1"/>
</dbReference>
<evidence type="ECO:0000256" key="3">
    <source>
        <dbReference type="ARBA" id="ARBA00007874"/>
    </source>
</evidence>
<dbReference type="InterPro" id="IPR001041">
    <property type="entry name" value="2Fe-2S_ferredoxin-type"/>
</dbReference>
<dbReference type="GO" id="GO:0006124">
    <property type="term" value="P:ferredoxin metabolic process"/>
    <property type="evidence" value="ECO:0007669"/>
    <property type="project" value="UniProtKB-ARBA"/>
</dbReference>
<reference evidence="14 15" key="1">
    <citation type="journal article" date="2017" name="Genome Biol.">
        <title>New reference genome sequences of hot pepper reveal the massive evolution of plant disease-resistance genes by retroduplication.</title>
        <authorList>
            <person name="Kim S."/>
            <person name="Park J."/>
            <person name="Yeom S.I."/>
            <person name="Kim Y.M."/>
            <person name="Seo E."/>
            <person name="Kim K.T."/>
            <person name="Kim M.S."/>
            <person name="Lee J.M."/>
            <person name="Cheong K."/>
            <person name="Shin H.S."/>
            <person name="Kim S.B."/>
            <person name="Han K."/>
            <person name="Lee J."/>
            <person name="Park M."/>
            <person name="Lee H.A."/>
            <person name="Lee H.Y."/>
            <person name="Lee Y."/>
            <person name="Oh S."/>
            <person name="Lee J.H."/>
            <person name="Choi E."/>
            <person name="Choi E."/>
            <person name="Lee S.E."/>
            <person name="Jeon J."/>
            <person name="Kim H."/>
            <person name="Choi G."/>
            <person name="Song H."/>
            <person name="Lee J."/>
            <person name="Lee S.C."/>
            <person name="Kwon J.K."/>
            <person name="Lee H.Y."/>
            <person name="Koo N."/>
            <person name="Hong Y."/>
            <person name="Kim R.W."/>
            <person name="Kang W.H."/>
            <person name="Huh J.H."/>
            <person name="Kang B.C."/>
            <person name="Yang T.J."/>
            <person name="Lee Y.H."/>
            <person name="Bennetzen J.L."/>
            <person name="Choi D."/>
        </authorList>
    </citation>
    <scope>NUCLEOTIDE SEQUENCE [LARGE SCALE GENOMIC DNA]</scope>
    <source>
        <strain evidence="15">cv. PBC81</strain>
    </source>
</reference>
<evidence type="ECO:0000256" key="12">
    <source>
        <dbReference type="RuleBase" id="RU364001"/>
    </source>
</evidence>
<keyword evidence="10 12" id="KW-0408">Iron</keyword>
<gene>
    <name evidence="14" type="ORF">CQW23_20455</name>
</gene>
<evidence type="ECO:0000259" key="13">
    <source>
        <dbReference type="PROSITE" id="PS51085"/>
    </source>
</evidence>
<proteinExistence type="inferred from homology"/>
<comment type="cofactor">
    <cofactor evidence="12">
        <name>[2Fe-2S] cluster</name>
        <dbReference type="ChEBI" id="CHEBI:190135"/>
    </cofactor>
    <text evidence="12">Binds 1 [2Fe-2S] cluster.</text>
</comment>
<evidence type="ECO:0000256" key="1">
    <source>
        <dbReference type="ARBA" id="ARBA00003532"/>
    </source>
</evidence>
<evidence type="ECO:0000256" key="11">
    <source>
        <dbReference type="ARBA" id="ARBA00023014"/>
    </source>
</evidence>
<evidence type="ECO:0000256" key="9">
    <source>
        <dbReference type="ARBA" id="ARBA00022982"/>
    </source>
</evidence>
<organism evidence="14 15">
    <name type="scientific">Capsicum baccatum</name>
    <name type="common">Peruvian pepper</name>
    <dbReference type="NCBI Taxonomy" id="33114"/>
    <lineage>
        <taxon>Eukaryota</taxon>
        <taxon>Viridiplantae</taxon>
        <taxon>Streptophyta</taxon>
        <taxon>Embryophyta</taxon>
        <taxon>Tracheophyta</taxon>
        <taxon>Spermatophyta</taxon>
        <taxon>Magnoliopsida</taxon>
        <taxon>eudicotyledons</taxon>
        <taxon>Gunneridae</taxon>
        <taxon>Pentapetalae</taxon>
        <taxon>asterids</taxon>
        <taxon>lamiids</taxon>
        <taxon>Solanales</taxon>
        <taxon>Solanaceae</taxon>
        <taxon>Solanoideae</taxon>
        <taxon>Capsiceae</taxon>
        <taxon>Capsicum</taxon>
    </lineage>
</organism>
<keyword evidence="7 12" id="KW-0001">2Fe-2S</keyword>